<keyword evidence="1" id="KW-1133">Transmembrane helix</keyword>
<sequence length="618" mass="70554">MHGFTIVLLVTLLAQKIVSALEIPTWLLESSCTINIVSSPSNSSPTDSLFTQFYLHSVSKHFSLTYTSYQVGELNFALKNSENYDDINGENEDLVTINHGYLRFSLRYQNNFNVFLLLTPNLNETLISIENSGYATSEHAMFIIPREDLTTYEELIESFNQSTTLFENTEAPFHADILFYYPNLTLIFCLFCPNKLNKIENVSMPLIKAKAKELTRNGHGNILAFPMPLGTPSSAGPRVNKCLKIHFKRDLKDSVLSLSIKCTDSQLFSLGLLQPILNISIDISGRGVSESHQNWFLNVRQEGFLLPNDNVYLQTRGWIVLVEGLNLDVFVCQDKNNLLVFDFKLTSRIDNYVQILCILIFFMYLFLYKNVCKAIDMIGALFGKPFLFKHPRKCIFVYLIACLFFSCNYQSNVSSESVRMLEFGSFQQFQKAGYKFVQKNYKQVIRILNAAPEVTKQRINKFFGPPEQAFVKLFGELREPGFFGNWRKVINAATKYKLFIPSFLKLGQFLAVKADVMYVEEEILCKIFHLTKLSPLPLEFSFRSWSYMSARFNEVFGQLIESGIYGEIRNLAFNSRSGQLGDLDVRAPSSTVVAKPLDIHSNLGTSPYKKTKKIIETI</sequence>
<feature type="chain" id="PRO_5046808623" evidence="2">
    <location>
        <begin position="21"/>
        <end position="618"/>
    </location>
</feature>
<keyword evidence="4" id="KW-1185">Reference proteome</keyword>
<reference evidence="3 4" key="1">
    <citation type="submission" date="2024-08" db="EMBL/GenBank/DDBJ databases">
        <authorList>
            <person name="Cucini C."/>
            <person name="Frati F."/>
        </authorList>
    </citation>
    <scope>NUCLEOTIDE SEQUENCE [LARGE SCALE GENOMIC DNA]</scope>
</reference>
<evidence type="ECO:0000256" key="2">
    <source>
        <dbReference type="SAM" id="SignalP"/>
    </source>
</evidence>
<proteinExistence type="predicted"/>
<keyword evidence="2" id="KW-0732">Signal</keyword>
<feature type="signal peptide" evidence="2">
    <location>
        <begin position="1"/>
        <end position="20"/>
    </location>
</feature>
<dbReference type="EMBL" id="CAXLJM020000017">
    <property type="protein sequence ID" value="CAL8084072.1"/>
    <property type="molecule type" value="Genomic_DNA"/>
</dbReference>
<evidence type="ECO:0000313" key="4">
    <source>
        <dbReference type="Proteomes" id="UP001642540"/>
    </source>
</evidence>
<dbReference type="Proteomes" id="UP001642540">
    <property type="component" value="Unassembled WGS sequence"/>
</dbReference>
<keyword evidence="1" id="KW-0812">Transmembrane</keyword>
<organism evidence="3 4">
    <name type="scientific">Orchesella dallaii</name>
    <dbReference type="NCBI Taxonomy" id="48710"/>
    <lineage>
        <taxon>Eukaryota</taxon>
        <taxon>Metazoa</taxon>
        <taxon>Ecdysozoa</taxon>
        <taxon>Arthropoda</taxon>
        <taxon>Hexapoda</taxon>
        <taxon>Collembola</taxon>
        <taxon>Entomobryomorpha</taxon>
        <taxon>Entomobryoidea</taxon>
        <taxon>Orchesellidae</taxon>
        <taxon>Orchesellinae</taxon>
        <taxon>Orchesella</taxon>
    </lineage>
</organism>
<feature type="transmembrane region" description="Helical" evidence="1">
    <location>
        <begin position="394"/>
        <end position="411"/>
    </location>
</feature>
<accession>A0ABP1Q1U1</accession>
<evidence type="ECO:0000313" key="3">
    <source>
        <dbReference type="EMBL" id="CAL8084072.1"/>
    </source>
</evidence>
<comment type="caution">
    <text evidence="3">The sequence shown here is derived from an EMBL/GenBank/DDBJ whole genome shotgun (WGS) entry which is preliminary data.</text>
</comment>
<keyword evidence="1" id="KW-0472">Membrane</keyword>
<name>A0ABP1Q1U1_9HEXA</name>
<feature type="transmembrane region" description="Helical" evidence="1">
    <location>
        <begin position="351"/>
        <end position="368"/>
    </location>
</feature>
<protein>
    <submittedName>
        <fullName evidence="3">Uncharacterized protein</fullName>
    </submittedName>
</protein>
<evidence type="ECO:0000256" key="1">
    <source>
        <dbReference type="SAM" id="Phobius"/>
    </source>
</evidence>
<gene>
    <name evidence="3" type="ORF">ODALV1_LOCUS5686</name>
</gene>